<proteinExistence type="predicted"/>
<gene>
    <name evidence="2" type="ORF">CYCCA115_LOCUS6327</name>
    <name evidence="3" type="ORF">CYCCA115_LOCUS6333</name>
</gene>
<evidence type="ECO:0000313" key="3">
    <source>
        <dbReference type="EMBL" id="CAJ1938918.1"/>
    </source>
</evidence>
<sequence length="136" mass="15531">MPNTHNMIRAQGNTKASATYTKRTDEMKKINDLKRKLFLSKLPAKTAEENQMSNILSHSHKKSRSESIDKALDIVNSPSRRVSGRRGPLRRKGSSLSERRTIELLTDNSDHLSELLRKNQDCLFDFSSDDESDLED</sequence>
<dbReference type="Proteomes" id="UP001295423">
    <property type="component" value="Unassembled WGS sequence"/>
</dbReference>
<accession>A0AAD2CLT4</accession>
<name>A0AAD2CLT4_9STRA</name>
<protein>
    <submittedName>
        <fullName evidence="2">Uncharacterized protein</fullName>
    </submittedName>
</protein>
<dbReference type="AlphaFoldDB" id="A0AAD2CLT4"/>
<dbReference type="EMBL" id="CAKOGP040000779">
    <property type="protein sequence ID" value="CAJ1938906.1"/>
    <property type="molecule type" value="Genomic_DNA"/>
</dbReference>
<feature type="compositionally biased region" description="Basic residues" evidence="1">
    <location>
        <begin position="82"/>
        <end position="93"/>
    </location>
</feature>
<dbReference type="EMBL" id="CAKOGP040000779">
    <property type="protein sequence ID" value="CAJ1938918.1"/>
    <property type="molecule type" value="Genomic_DNA"/>
</dbReference>
<evidence type="ECO:0000313" key="2">
    <source>
        <dbReference type="EMBL" id="CAJ1938906.1"/>
    </source>
</evidence>
<feature type="compositionally biased region" description="Polar residues" evidence="1">
    <location>
        <begin position="1"/>
        <end position="21"/>
    </location>
</feature>
<reference evidence="2" key="1">
    <citation type="submission" date="2023-08" db="EMBL/GenBank/DDBJ databases">
        <authorList>
            <person name="Audoor S."/>
            <person name="Bilcke G."/>
        </authorList>
    </citation>
    <scope>NUCLEOTIDE SEQUENCE</scope>
</reference>
<feature type="region of interest" description="Disordered" evidence="1">
    <location>
        <begin position="49"/>
        <end position="98"/>
    </location>
</feature>
<evidence type="ECO:0000313" key="4">
    <source>
        <dbReference type="Proteomes" id="UP001295423"/>
    </source>
</evidence>
<feature type="region of interest" description="Disordered" evidence="1">
    <location>
        <begin position="1"/>
        <end position="23"/>
    </location>
</feature>
<keyword evidence="4" id="KW-1185">Reference proteome</keyword>
<organism evidence="2 4">
    <name type="scientific">Cylindrotheca closterium</name>
    <dbReference type="NCBI Taxonomy" id="2856"/>
    <lineage>
        <taxon>Eukaryota</taxon>
        <taxon>Sar</taxon>
        <taxon>Stramenopiles</taxon>
        <taxon>Ochrophyta</taxon>
        <taxon>Bacillariophyta</taxon>
        <taxon>Bacillariophyceae</taxon>
        <taxon>Bacillariophycidae</taxon>
        <taxon>Bacillariales</taxon>
        <taxon>Bacillariaceae</taxon>
        <taxon>Cylindrotheca</taxon>
    </lineage>
</organism>
<comment type="caution">
    <text evidence="2">The sequence shown here is derived from an EMBL/GenBank/DDBJ whole genome shotgun (WGS) entry which is preliminary data.</text>
</comment>
<evidence type="ECO:0000256" key="1">
    <source>
        <dbReference type="SAM" id="MobiDB-lite"/>
    </source>
</evidence>